<keyword evidence="4" id="KW-1185">Reference proteome</keyword>
<proteinExistence type="predicted"/>
<evidence type="ECO:0008006" key="5">
    <source>
        <dbReference type="Google" id="ProtNLM"/>
    </source>
</evidence>
<evidence type="ECO:0000256" key="1">
    <source>
        <dbReference type="SAM" id="Coils"/>
    </source>
</evidence>
<feature type="chain" id="PRO_5007840760" description="Cell wall anchor protein" evidence="2">
    <location>
        <begin position="20"/>
        <end position="312"/>
    </location>
</feature>
<dbReference type="Proteomes" id="UP000076715">
    <property type="component" value="Unassembled WGS sequence"/>
</dbReference>
<keyword evidence="1" id="KW-0175">Coiled coil</keyword>
<organism evidence="3 4">
    <name type="scientific">Aquimarina aggregata</name>
    <dbReference type="NCBI Taxonomy" id="1642818"/>
    <lineage>
        <taxon>Bacteria</taxon>
        <taxon>Pseudomonadati</taxon>
        <taxon>Bacteroidota</taxon>
        <taxon>Flavobacteriia</taxon>
        <taxon>Flavobacteriales</taxon>
        <taxon>Flavobacteriaceae</taxon>
        <taxon>Aquimarina</taxon>
    </lineage>
</organism>
<dbReference type="OrthoDB" id="769954at2"/>
<dbReference type="EMBL" id="LQRT01000060">
    <property type="protein sequence ID" value="KZS38061.1"/>
    <property type="molecule type" value="Genomic_DNA"/>
</dbReference>
<feature type="signal peptide" evidence="2">
    <location>
        <begin position="1"/>
        <end position="19"/>
    </location>
</feature>
<dbReference type="RefSeq" id="WP_066319884.1">
    <property type="nucleotide sequence ID" value="NZ_LQRT01000060.1"/>
</dbReference>
<sequence>MKKIIFTISFLAFIFASNAQITELPNGNVGIATPTPSALLEIRQKEDPNTDRALLITEPNNSQKIYLHLADNASGEYGYFHLGGNTNLRGNGVHSSFDGALGIGTPNPGALLEIKQKEDPNTDRGLLISEPNNSQKIFLHLADNASGEYGYFHLGGNTNLRGNGVHSSFDGAVGIGVTNPGAWKLAVNGKIRAKEISVETGWADFVFDKDYDLPTLKEVENHIKKNGHLKDIPSAKEVAKNGIFLGEMNTKLLQKIEELTLYTIQQQKEISNQQKNIQDQEQEIIHLKNQNEELKSLSQRLNKVEKLLKINN</sequence>
<dbReference type="AlphaFoldDB" id="A0A162WFK1"/>
<evidence type="ECO:0000256" key="2">
    <source>
        <dbReference type="SAM" id="SignalP"/>
    </source>
</evidence>
<feature type="coiled-coil region" evidence="1">
    <location>
        <begin position="263"/>
        <end position="307"/>
    </location>
</feature>
<accession>A0A162WFK1</accession>
<keyword evidence="2" id="KW-0732">Signal</keyword>
<evidence type="ECO:0000313" key="4">
    <source>
        <dbReference type="Proteomes" id="UP000076715"/>
    </source>
</evidence>
<dbReference type="STRING" id="1642818.AWE51_18620"/>
<reference evidence="3 4" key="1">
    <citation type="submission" date="2016-01" db="EMBL/GenBank/DDBJ databases">
        <title>The draft genome sequence of Aquimarina sp. RZW4-3-2.</title>
        <authorList>
            <person name="Wang Y."/>
        </authorList>
    </citation>
    <scope>NUCLEOTIDE SEQUENCE [LARGE SCALE GENOMIC DNA]</scope>
    <source>
        <strain evidence="3 4">RZW4-3-2</strain>
    </source>
</reference>
<evidence type="ECO:0000313" key="3">
    <source>
        <dbReference type="EMBL" id="KZS38061.1"/>
    </source>
</evidence>
<protein>
    <recommendedName>
        <fullName evidence="5">Cell wall anchor protein</fullName>
    </recommendedName>
</protein>
<comment type="caution">
    <text evidence="3">The sequence shown here is derived from an EMBL/GenBank/DDBJ whole genome shotgun (WGS) entry which is preliminary data.</text>
</comment>
<gene>
    <name evidence="3" type="ORF">AWE51_18620</name>
</gene>
<name>A0A162WFK1_9FLAO</name>